<reference evidence="20 21" key="1">
    <citation type="submission" date="2018-03" db="EMBL/GenBank/DDBJ databases">
        <authorList>
            <person name="Guldener U."/>
        </authorList>
    </citation>
    <scope>NUCLEOTIDE SEQUENCE [LARGE SCALE GENOMIC DNA]</scope>
    <source>
        <strain evidence="20 21">DAOM196992</strain>
    </source>
</reference>
<evidence type="ECO:0000256" key="1">
    <source>
        <dbReference type="ARBA" id="ARBA00004123"/>
    </source>
</evidence>
<dbReference type="Pfam" id="PF02735">
    <property type="entry name" value="Ku"/>
    <property type="match status" value="1"/>
</dbReference>
<dbReference type="GO" id="GO:0043564">
    <property type="term" value="C:Ku70:Ku80 complex"/>
    <property type="evidence" value="ECO:0007669"/>
    <property type="project" value="InterPro"/>
</dbReference>
<evidence type="ECO:0000256" key="5">
    <source>
        <dbReference type="ARBA" id="ARBA00021792"/>
    </source>
</evidence>
<dbReference type="PANTHER" id="PTHR12604:SF4">
    <property type="entry name" value="X-RAY REPAIR CROSS-COMPLEMENTING PROTEIN 5"/>
    <property type="match status" value="1"/>
</dbReference>
<keyword evidence="14" id="KW-0233">DNA recombination</keyword>
<evidence type="ECO:0000256" key="2">
    <source>
        <dbReference type="ARBA" id="ARBA00004574"/>
    </source>
</evidence>
<comment type="subcellular location">
    <subcellularLocation>
        <location evidence="2">Chromosome</location>
        <location evidence="2">Telomere</location>
    </subcellularLocation>
    <subcellularLocation>
        <location evidence="1">Nucleus</location>
    </subcellularLocation>
</comment>
<evidence type="ECO:0000256" key="3">
    <source>
        <dbReference type="ARBA" id="ARBA00007726"/>
    </source>
</evidence>
<dbReference type="InterPro" id="IPR036465">
    <property type="entry name" value="vWFA_dom_sf"/>
</dbReference>
<dbReference type="Gene3D" id="1.25.40.240">
    <property type="entry name" value="Ku, C-terminal domain"/>
    <property type="match status" value="1"/>
</dbReference>
<dbReference type="OrthoDB" id="30826at2759"/>
<dbReference type="GO" id="GO:0000723">
    <property type="term" value="P:telomere maintenance"/>
    <property type="evidence" value="ECO:0007669"/>
    <property type="project" value="InterPro"/>
</dbReference>
<keyword evidence="11" id="KW-0067">ATP-binding</keyword>
<evidence type="ECO:0000256" key="14">
    <source>
        <dbReference type="ARBA" id="ARBA00023172"/>
    </source>
</evidence>
<dbReference type="GO" id="GO:0000781">
    <property type="term" value="C:chromosome, telomeric region"/>
    <property type="evidence" value="ECO:0007669"/>
    <property type="project" value="UniProtKB-SubCell"/>
</dbReference>
<dbReference type="GO" id="GO:0005524">
    <property type="term" value="F:ATP binding"/>
    <property type="evidence" value="ECO:0007669"/>
    <property type="project" value="UniProtKB-KW"/>
</dbReference>
<dbReference type="Gene3D" id="1.10.1600.10">
    <property type="match status" value="1"/>
</dbReference>
<dbReference type="CDD" id="cd00873">
    <property type="entry name" value="KU80"/>
    <property type="match status" value="1"/>
</dbReference>
<gene>
    <name evidence="20" type="ORF">PSFLO_06564</name>
</gene>
<keyword evidence="13" id="KW-0238">DNA-binding</keyword>
<dbReference type="CDD" id="cd00198">
    <property type="entry name" value="vWFA"/>
    <property type="match status" value="1"/>
</dbReference>
<keyword evidence="8" id="KW-0227">DNA damage</keyword>
<keyword evidence="21" id="KW-1185">Reference proteome</keyword>
<dbReference type="SUPFAM" id="SSF53300">
    <property type="entry name" value="vWA-like"/>
    <property type="match status" value="1"/>
</dbReference>
<dbReference type="GO" id="GO:0042162">
    <property type="term" value="F:telomeric DNA binding"/>
    <property type="evidence" value="ECO:0007669"/>
    <property type="project" value="InterPro"/>
</dbReference>
<evidence type="ECO:0000256" key="13">
    <source>
        <dbReference type="ARBA" id="ARBA00023125"/>
    </source>
</evidence>
<dbReference type="GO" id="GO:0003690">
    <property type="term" value="F:double-stranded DNA binding"/>
    <property type="evidence" value="ECO:0007669"/>
    <property type="project" value="TreeGrafter"/>
</dbReference>
<evidence type="ECO:0000256" key="18">
    <source>
        <dbReference type="SAM" id="MobiDB-lite"/>
    </source>
</evidence>
<feature type="region of interest" description="Disordered" evidence="18">
    <location>
        <begin position="862"/>
        <end position="889"/>
    </location>
</feature>
<evidence type="ECO:0000256" key="16">
    <source>
        <dbReference type="ARBA" id="ARBA00023242"/>
    </source>
</evidence>
<evidence type="ECO:0000256" key="10">
    <source>
        <dbReference type="ARBA" id="ARBA00022806"/>
    </source>
</evidence>
<feature type="compositionally biased region" description="Basic and acidic residues" evidence="18">
    <location>
        <begin position="867"/>
        <end position="877"/>
    </location>
</feature>
<feature type="compositionally biased region" description="Acidic residues" evidence="18">
    <location>
        <begin position="710"/>
        <end position="721"/>
    </location>
</feature>
<dbReference type="Pfam" id="PF08785">
    <property type="entry name" value="Ku_PK_bind"/>
    <property type="match status" value="1"/>
</dbReference>
<feature type="compositionally biased region" description="Polar residues" evidence="18">
    <location>
        <begin position="757"/>
        <end position="766"/>
    </location>
</feature>
<feature type="region of interest" description="Disordered" evidence="18">
    <location>
        <begin position="752"/>
        <end position="771"/>
    </location>
</feature>
<dbReference type="Gene3D" id="3.40.50.410">
    <property type="entry name" value="von Willebrand factor, type A domain"/>
    <property type="match status" value="1"/>
</dbReference>
<feature type="compositionally biased region" description="Basic and acidic residues" evidence="18">
    <location>
        <begin position="667"/>
        <end position="689"/>
    </location>
</feature>
<dbReference type="PANTHER" id="PTHR12604">
    <property type="entry name" value="KU AUTOANTIGEN DNA HELICASE"/>
    <property type="match status" value="1"/>
</dbReference>
<dbReference type="SMART" id="SM00559">
    <property type="entry name" value="Ku78"/>
    <property type="match status" value="1"/>
</dbReference>
<keyword evidence="12" id="KW-0779">Telomere</keyword>
<evidence type="ECO:0000256" key="11">
    <source>
        <dbReference type="ARBA" id="ARBA00022840"/>
    </source>
</evidence>
<comment type="similarity">
    <text evidence="3">Belongs to the ku80 family.</text>
</comment>
<dbReference type="InterPro" id="IPR014893">
    <property type="entry name" value="Ku_PK_bind"/>
</dbReference>
<dbReference type="EMBL" id="OOIP01000024">
    <property type="protein sequence ID" value="SPO41082.1"/>
    <property type="molecule type" value="Genomic_DNA"/>
</dbReference>
<dbReference type="GO" id="GO:0003678">
    <property type="term" value="F:DNA helicase activity"/>
    <property type="evidence" value="ECO:0007669"/>
    <property type="project" value="UniProtKB-EC"/>
</dbReference>
<evidence type="ECO:0000256" key="8">
    <source>
        <dbReference type="ARBA" id="ARBA00022763"/>
    </source>
</evidence>
<name>A0A5C3F9J1_9BASI</name>
<keyword evidence="7" id="KW-0547">Nucleotide-binding</keyword>
<keyword evidence="15" id="KW-0234">DNA repair</keyword>
<evidence type="ECO:0000256" key="6">
    <source>
        <dbReference type="ARBA" id="ARBA00022454"/>
    </source>
</evidence>
<feature type="region of interest" description="Disordered" evidence="18">
    <location>
        <begin position="352"/>
        <end position="378"/>
    </location>
</feature>
<dbReference type="InterPro" id="IPR016194">
    <property type="entry name" value="SPOC-like_C_dom_sf"/>
</dbReference>
<keyword evidence="9" id="KW-0378">Hydrolase</keyword>
<dbReference type="Proteomes" id="UP000323386">
    <property type="component" value="Unassembled WGS sequence"/>
</dbReference>
<evidence type="ECO:0000259" key="19">
    <source>
        <dbReference type="PROSITE" id="PS50234"/>
    </source>
</evidence>
<dbReference type="SUPFAM" id="SSF101420">
    <property type="entry name" value="C-terminal domain of Ku80"/>
    <property type="match status" value="1"/>
</dbReference>
<feature type="region of interest" description="Disordered" evidence="18">
    <location>
        <begin position="663"/>
        <end position="745"/>
    </location>
</feature>
<dbReference type="InterPro" id="IPR036494">
    <property type="entry name" value="Ku_C_sf"/>
</dbReference>
<evidence type="ECO:0000256" key="7">
    <source>
        <dbReference type="ARBA" id="ARBA00022741"/>
    </source>
</evidence>
<evidence type="ECO:0000313" key="21">
    <source>
        <dbReference type="Proteomes" id="UP000323386"/>
    </source>
</evidence>
<feature type="region of interest" description="Disordered" evidence="18">
    <location>
        <begin position="211"/>
        <end position="232"/>
    </location>
</feature>
<evidence type="ECO:0000256" key="15">
    <source>
        <dbReference type="ARBA" id="ARBA00023204"/>
    </source>
</evidence>
<dbReference type="GO" id="GO:0003684">
    <property type="term" value="F:damaged DNA binding"/>
    <property type="evidence" value="ECO:0007669"/>
    <property type="project" value="InterPro"/>
</dbReference>
<dbReference type="PROSITE" id="PS50234">
    <property type="entry name" value="VWFA"/>
    <property type="match status" value="1"/>
</dbReference>
<dbReference type="GO" id="GO:0016787">
    <property type="term" value="F:hydrolase activity"/>
    <property type="evidence" value="ECO:0007669"/>
    <property type="project" value="UniProtKB-KW"/>
</dbReference>
<evidence type="ECO:0000256" key="4">
    <source>
        <dbReference type="ARBA" id="ARBA00012551"/>
    </source>
</evidence>
<evidence type="ECO:0000256" key="12">
    <source>
        <dbReference type="ARBA" id="ARBA00022895"/>
    </source>
</evidence>
<evidence type="ECO:0000313" key="20">
    <source>
        <dbReference type="EMBL" id="SPO41082.1"/>
    </source>
</evidence>
<evidence type="ECO:0000256" key="9">
    <source>
        <dbReference type="ARBA" id="ARBA00022801"/>
    </source>
</evidence>
<proteinExistence type="inferred from homology"/>
<keyword evidence="16" id="KW-0539">Nucleus</keyword>
<dbReference type="SUPFAM" id="SSF100939">
    <property type="entry name" value="SPOC domain-like"/>
    <property type="match status" value="1"/>
</dbReference>
<dbReference type="GO" id="GO:0006310">
    <property type="term" value="P:DNA recombination"/>
    <property type="evidence" value="ECO:0007669"/>
    <property type="project" value="UniProtKB-KW"/>
</dbReference>
<dbReference type="AlphaFoldDB" id="A0A5C3F9J1"/>
<evidence type="ECO:0000256" key="17">
    <source>
        <dbReference type="ARBA" id="ARBA00031847"/>
    </source>
</evidence>
<accession>A0A5C3F9J1</accession>
<dbReference type="InterPro" id="IPR024193">
    <property type="entry name" value="Ku80"/>
</dbReference>
<protein>
    <recommendedName>
        <fullName evidence="5">ATP-dependent DNA helicase II subunit 2</fullName>
        <ecNumber evidence="4">3.6.4.12</ecNumber>
    </recommendedName>
    <alternativeName>
        <fullName evidence="17">ATP-dependent DNA helicase II subunit Ku80</fullName>
    </alternativeName>
</protein>
<sequence>MSVVRNSLTIFVVDISASMGSARTVYEKVFKPYSGVEVKERKTTDLQWVCEFISARIVEIILRGLKTTKVALITYGSPRTNNTVVDHGGYSEGYDGIDEIFRLNVPTLDTLDLVQSLRAVGENDRAPPADPLAALVDAIQLSTCPDRGGIKESQKSTWTRMIYLITDGKSNFSWLGSDDIKGKIKTEHINVRVLGVDFDDEDVGFVEENKDATKVGNRPTPGRSISKQSLPSTGSLTLPSVSPLLCFRPQQRANEGFWHDFLAGIDTGLIATAQDAIEQASLPNVQLTSPSPSKSTLSFGDPKDLASKEAIAIPIAMYKMTEPQRPMTQSKISKLAQESAGARIEREMQETRMQELVPSSTPALAKGEADDEPAPVPSYRAETRRDHFLLEDIGRVEKGKGQTAQPLPEESVAKFTRAWKLGASLIPVPDEAFGQMDTMPGLEILHFVKSEAYRREYSLDQIWFVFPDLNNTKAQIQLASLVRGMHELELMAVVRLVRRQHAEPELGVLWPYPGKDYNCFYYSRVPFREDYRRFIFPPLDRIITKEGDELFEGPSIPTAEDQELFDEFVDSLDLMEVDGGTGENGQWFNILDSFNPAIHLLKDAVKHRFVHPESTELPGPHPELTKYFRRPVEVTQRSQGILKRCKERFKIGFIPPKNSFEKKKRLAHEAGQRQEAQGWHDAKKTKIDEQQAGQGGAPKRESGAAVRMDDGDDSETEDEDEGRNRPSGAAAAEGHGDDGDGDGDEEAIKAEEASQGLPLTQPSSRIGTDDPVEGFKRLVESEDDVTKTFVEMLDTISYLLRSREYAKVVLCCKEAKRVAQEYEEAIRWNGYIRQLKQEAMNKHTQFWDEHMAGRLEVGLVTEDEDEARQSDVSRETADEFVLSSTESRE</sequence>
<dbReference type="Gene3D" id="2.40.290.10">
    <property type="match status" value="1"/>
</dbReference>
<dbReference type="InterPro" id="IPR002035">
    <property type="entry name" value="VWF_A"/>
</dbReference>
<organism evidence="20 21">
    <name type="scientific">Pseudozyma flocculosa</name>
    <dbReference type="NCBI Taxonomy" id="84751"/>
    <lineage>
        <taxon>Eukaryota</taxon>
        <taxon>Fungi</taxon>
        <taxon>Dikarya</taxon>
        <taxon>Basidiomycota</taxon>
        <taxon>Ustilaginomycotina</taxon>
        <taxon>Ustilaginomycetes</taxon>
        <taxon>Ustilaginales</taxon>
        <taxon>Ustilaginaceae</taxon>
        <taxon>Pseudozyma</taxon>
    </lineage>
</organism>
<feature type="domain" description="VWFA" evidence="19">
    <location>
        <begin position="8"/>
        <end position="245"/>
    </location>
</feature>
<keyword evidence="6" id="KW-0158">Chromosome</keyword>
<keyword evidence="10 20" id="KW-0347">Helicase</keyword>
<dbReference type="InterPro" id="IPR006164">
    <property type="entry name" value="DNA_bd_Ku70/Ku80"/>
</dbReference>
<dbReference type="EC" id="3.6.4.12" evidence="4"/>
<dbReference type="GO" id="GO:0006303">
    <property type="term" value="P:double-strand break repair via nonhomologous end joining"/>
    <property type="evidence" value="ECO:0007669"/>
    <property type="project" value="InterPro"/>
</dbReference>